<protein>
    <recommendedName>
        <fullName evidence="2">Methyltransferase type 11 domain-containing protein</fullName>
    </recommendedName>
</protein>
<gene>
    <name evidence="1" type="ORF">B5V51_10518</name>
</gene>
<proteinExistence type="predicted"/>
<evidence type="ECO:0000313" key="1">
    <source>
        <dbReference type="EMBL" id="PCG64525.1"/>
    </source>
</evidence>
<dbReference type="STRING" id="7102.A0A2A4IXI9"/>
<dbReference type="InterPro" id="IPR026669">
    <property type="entry name" value="Arsenite_MeTrfase-like"/>
</dbReference>
<dbReference type="PANTHER" id="PTHR43675:SF1">
    <property type="entry name" value="RIKEN CDNA 2700097O09 GENE"/>
    <property type="match status" value="1"/>
</dbReference>
<sequence>MSEDSLVNAKHRMLELFSELDEEELDNIEQWICNHSFRKDLECIKALQNTEKTLIKIGNSIKKIVPFEAELPSETIKPPTIGDQADCNKINTCHVDEFLYDDDAVDKLVKKGKLKKHYCTDCNSRNIQELIYISHSMSGKALQYIFKVLLPSDLEEKQILDVGSRLGAVLYGAYYFSNAGTIVGIEMNEECCDVQKRIIEQYTMDVNRIKVVHSDVMERSDLVANSDIIVINILEFFVDNEKHKEMWHFFKKYIKKGSYLVCNRSMTDTLVNLDIFEEFMDWLSVCKPNQLENEIFFDVEDYSELYLYTVN</sequence>
<dbReference type="EMBL" id="NWSH01004985">
    <property type="protein sequence ID" value="PCG64525.1"/>
    <property type="molecule type" value="Genomic_DNA"/>
</dbReference>
<dbReference type="GO" id="GO:0008168">
    <property type="term" value="F:methyltransferase activity"/>
    <property type="evidence" value="ECO:0007669"/>
    <property type="project" value="TreeGrafter"/>
</dbReference>
<organism evidence="1">
    <name type="scientific">Heliothis virescens</name>
    <name type="common">Tobacco budworm moth</name>
    <dbReference type="NCBI Taxonomy" id="7102"/>
    <lineage>
        <taxon>Eukaryota</taxon>
        <taxon>Metazoa</taxon>
        <taxon>Ecdysozoa</taxon>
        <taxon>Arthropoda</taxon>
        <taxon>Hexapoda</taxon>
        <taxon>Insecta</taxon>
        <taxon>Pterygota</taxon>
        <taxon>Neoptera</taxon>
        <taxon>Endopterygota</taxon>
        <taxon>Lepidoptera</taxon>
        <taxon>Glossata</taxon>
        <taxon>Ditrysia</taxon>
        <taxon>Noctuoidea</taxon>
        <taxon>Noctuidae</taxon>
        <taxon>Heliothinae</taxon>
        <taxon>Heliothis</taxon>
    </lineage>
</organism>
<dbReference type="SUPFAM" id="SSF53335">
    <property type="entry name" value="S-adenosyl-L-methionine-dependent methyltransferases"/>
    <property type="match status" value="1"/>
</dbReference>
<name>A0A2A4IXI9_HELVI</name>
<accession>A0A2A4IXI9</accession>
<dbReference type="Gene3D" id="3.40.50.150">
    <property type="entry name" value="Vaccinia Virus protein VP39"/>
    <property type="match status" value="1"/>
</dbReference>
<reference evidence="1" key="1">
    <citation type="submission" date="2017-09" db="EMBL/GenBank/DDBJ databases">
        <title>Contemporary evolution of a Lepidopteran species, Heliothis virescens, in response to modern agricultural practices.</title>
        <authorList>
            <person name="Fritz M.L."/>
            <person name="Deyonke A.M."/>
            <person name="Papanicolaou A."/>
            <person name="Micinski S."/>
            <person name="Westbrook J."/>
            <person name="Gould F."/>
        </authorList>
    </citation>
    <scope>NUCLEOTIDE SEQUENCE [LARGE SCALE GENOMIC DNA]</scope>
    <source>
        <strain evidence="1">HvINT-</strain>
        <tissue evidence="1">Whole body</tissue>
    </source>
</reference>
<comment type="caution">
    <text evidence="1">The sequence shown here is derived from an EMBL/GenBank/DDBJ whole genome shotgun (WGS) entry which is preliminary data.</text>
</comment>
<dbReference type="AlphaFoldDB" id="A0A2A4IXI9"/>
<dbReference type="PANTHER" id="PTHR43675">
    <property type="entry name" value="ARSENITE METHYLTRANSFERASE"/>
    <property type="match status" value="1"/>
</dbReference>
<evidence type="ECO:0008006" key="2">
    <source>
        <dbReference type="Google" id="ProtNLM"/>
    </source>
</evidence>
<dbReference type="InterPro" id="IPR029063">
    <property type="entry name" value="SAM-dependent_MTases_sf"/>
</dbReference>